<dbReference type="GO" id="GO:0005634">
    <property type="term" value="C:nucleus"/>
    <property type="evidence" value="ECO:0007669"/>
    <property type="project" value="UniProtKB-SubCell"/>
</dbReference>
<gene>
    <name evidence="12" type="ORF">SSX86_029694</name>
</gene>
<reference evidence="12 13" key="1">
    <citation type="submission" date="2024-04" db="EMBL/GenBank/DDBJ databases">
        <title>The reference genome of an endangered Asteraceae, Deinandra increscens subsp. villosa, native to the Central Coast of California.</title>
        <authorList>
            <person name="Guilliams M."/>
            <person name="Hasenstab-Lehman K."/>
            <person name="Meyer R."/>
            <person name="Mcevoy S."/>
        </authorList>
    </citation>
    <scope>NUCLEOTIDE SEQUENCE [LARGE SCALE GENOMIC DNA]</scope>
    <source>
        <tissue evidence="12">Leaf</tissue>
    </source>
</reference>
<keyword evidence="3 10" id="KW-0812">Transmembrane</keyword>
<dbReference type="EMBL" id="JBCNJP010000027">
    <property type="protein sequence ID" value="KAK9053064.1"/>
    <property type="molecule type" value="Genomic_DNA"/>
</dbReference>
<dbReference type="GO" id="GO:0003700">
    <property type="term" value="F:DNA-binding transcription factor activity"/>
    <property type="evidence" value="ECO:0007669"/>
    <property type="project" value="InterPro"/>
</dbReference>
<keyword evidence="8" id="KW-0539">Nucleus</keyword>
<feature type="transmembrane region" description="Helical" evidence="10">
    <location>
        <begin position="698"/>
        <end position="717"/>
    </location>
</feature>
<keyword evidence="4 10" id="KW-1133">Transmembrane helix</keyword>
<dbReference type="Pfam" id="PF14215">
    <property type="entry name" value="bHLH-MYC_N"/>
    <property type="match status" value="1"/>
</dbReference>
<dbReference type="InterPro" id="IPR025610">
    <property type="entry name" value="MYC/MYB_N"/>
</dbReference>
<dbReference type="PROSITE" id="PS50888">
    <property type="entry name" value="BHLH"/>
    <property type="match status" value="1"/>
</dbReference>
<proteinExistence type="predicted"/>
<evidence type="ECO:0000256" key="5">
    <source>
        <dbReference type="ARBA" id="ARBA00023015"/>
    </source>
</evidence>
<keyword evidence="13" id="KW-1185">Reference proteome</keyword>
<evidence type="ECO:0000256" key="9">
    <source>
        <dbReference type="SAM" id="MobiDB-lite"/>
    </source>
</evidence>
<evidence type="ECO:0000256" key="1">
    <source>
        <dbReference type="ARBA" id="ARBA00004123"/>
    </source>
</evidence>
<comment type="subcellular location">
    <subcellularLocation>
        <location evidence="2">Membrane</location>
        <topology evidence="2">Multi-pass membrane protein</topology>
    </subcellularLocation>
    <subcellularLocation>
        <location evidence="1">Nucleus</location>
    </subcellularLocation>
</comment>
<comment type="caution">
    <text evidence="12">The sequence shown here is derived from an EMBL/GenBank/DDBJ whole genome shotgun (WGS) entry which is preliminary data.</text>
</comment>
<evidence type="ECO:0000256" key="6">
    <source>
        <dbReference type="ARBA" id="ARBA00023136"/>
    </source>
</evidence>
<accession>A0AAP0CGY1</accession>
<evidence type="ECO:0000256" key="8">
    <source>
        <dbReference type="ARBA" id="ARBA00023242"/>
    </source>
</evidence>
<feature type="transmembrane region" description="Helical" evidence="10">
    <location>
        <begin position="754"/>
        <end position="774"/>
    </location>
</feature>
<feature type="region of interest" description="Disordered" evidence="9">
    <location>
        <begin position="448"/>
        <end position="467"/>
    </location>
</feature>
<evidence type="ECO:0000256" key="4">
    <source>
        <dbReference type="ARBA" id="ARBA00022989"/>
    </source>
</evidence>
<dbReference type="InterPro" id="IPR020966">
    <property type="entry name" value="ALMT"/>
</dbReference>
<dbReference type="Pfam" id="PF23176">
    <property type="entry name" value="bHLH_LHW"/>
    <property type="match status" value="1"/>
</dbReference>
<dbReference type="GO" id="GO:0016020">
    <property type="term" value="C:membrane"/>
    <property type="evidence" value="ECO:0007669"/>
    <property type="project" value="UniProtKB-SubCell"/>
</dbReference>
<dbReference type="Pfam" id="PF11744">
    <property type="entry name" value="ALMT"/>
    <property type="match status" value="1"/>
</dbReference>
<evidence type="ECO:0000256" key="2">
    <source>
        <dbReference type="ARBA" id="ARBA00004141"/>
    </source>
</evidence>
<feature type="transmembrane region" description="Helical" evidence="10">
    <location>
        <begin position="786"/>
        <end position="810"/>
    </location>
</feature>
<evidence type="ECO:0000313" key="13">
    <source>
        <dbReference type="Proteomes" id="UP001408789"/>
    </source>
</evidence>
<keyword evidence="5" id="KW-0805">Transcription regulation</keyword>
<name>A0AAP0CGY1_9ASTR</name>
<feature type="domain" description="BHLH" evidence="11">
    <location>
        <begin position="456"/>
        <end position="505"/>
    </location>
</feature>
<dbReference type="InterPro" id="IPR011598">
    <property type="entry name" value="bHLH_dom"/>
</dbReference>
<dbReference type="Proteomes" id="UP001408789">
    <property type="component" value="Unassembled WGS sequence"/>
</dbReference>
<evidence type="ECO:0000313" key="12">
    <source>
        <dbReference type="EMBL" id="KAK9053064.1"/>
    </source>
</evidence>
<evidence type="ECO:0000256" key="10">
    <source>
        <dbReference type="SAM" id="Phobius"/>
    </source>
</evidence>
<evidence type="ECO:0000256" key="3">
    <source>
        <dbReference type="ARBA" id="ARBA00022692"/>
    </source>
</evidence>
<dbReference type="PANTHER" id="PTHR46196:SF15">
    <property type="entry name" value="MYC-TYPE, BASIC HELIX-LOOP-HELIX (BHLH) DOMAIN, TRANSCRIPTION FACTOR MYC_MYB N-TERMINAL-RELATED"/>
    <property type="match status" value="1"/>
</dbReference>
<keyword evidence="6 10" id="KW-0472">Membrane</keyword>
<dbReference type="InterPro" id="IPR043561">
    <property type="entry name" value="LHW-like"/>
</dbReference>
<organism evidence="12 13">
    <name type="scientific">Deinandra increscens subsp. villosa</name>
    <dbReference type="NCBI Taxonomy" id="3103831"/>
    <lineage>
        <taxon>Eukaryota</taxon>
        <taxon>Viridiplantae</taxon>
        <taxon>Streptophyta</taxon>
        <taxon>Embryophyta</taxon>
        <taxon>Tracheophyta</taxon>
        <taxon>Spermatophyta</taxon>
        <taxon>Magnoliopsida</taxon>
        <taxon>eudicotyledons</taxon>
        <taxon>Gunneridae</taxon>
        <taxon>Pentapetalae</taxon>
        <taxon>asterids</taxon>
        <taxon>campanulids</taxon>
        <taxon>Asterales</taxon>
        <taxon>Asteraceae</taxon>
        <taxon>Asteroideae</taxon>
        <taxon>Heliantheae alliance</taxon>
        <taxon>Madieae</taxon>
        <taxon>Madiinae</taxon>
        <taxon>Deinandra</taxon>
    </lineage>
</organism>
<dbReference type="PANTHER" id="PTHR46196">
    <property type="entry name" value="TRANSCRIPTION FACTOR BHLH155-LIKE ISOFORM X1-RELATED"/>
    <property type="match status" value="1"/>
</dbReference>
<sequence>MATTQKDSSVKIMIKNLCSLYGWSYGVFWSFDHPNSMFGTHIDTEEILWTMEDAYFADEIQGLTLIDDLLLHSPMLGRGLIGQACFTKKHLWLSSEDYIGQHSSGSIWDIFQDDSSFCRQFSLGVKTIAAIPLEPQGVLQFGSTNKIVENADFINQTKSTFNQIVNGNLPTISSSSPDRLFDSLMPSQDSYFGSDNRYSVVNQTSLGFPPQSFSSRSQSQSMFLHNNESTANLEPNTGSSLTSFKEPDQDLFDLQIDFGILDEFFQTGDFGISQWYPESPIQSNITLNDQLSLQNFNEKVNPLTISGIDVDLFGNTGDLGDIVTPVMNDNRLGFGSFNLGRIPDSKSTQSIENDSANLPAKKGLFSNLGIKELFEGISGTSTSCIEDQVSSGSKRRKTENAIWEMGSLQPVVNSLVQKSEPIFKSEPWLGDGYSMDGSSTILQTKKQVELAKPTKKKAKPGTRPRPKDRQMILDRMAELRGLIPNGEKMSIDCLLDRTIKHMLFLQSVTKHADRIKQVDEPKYNGVVQNNSSNDLNKNGVTWACELGNQTMICPLIVEDLSTPGQTLIEMICEEHGFFLEIVDIIRGFGLTILKGVMEAREEKIWAHFIVEAEAKRRVTRHELFAALVQLLQTIESNDNNNHHLDKKIMQTGNPLVNDFYHSGIQLPVSLENTGFGHADKCTKDTELGTGVQLKESRILRMCATFLAGLLALGIHWIASQSGHHFEPYIMGISLFLLASATTFSRFIPVVKARFDYGCTIFILTYSLVSISGYRVDHLIQIAHERLSTIIIGTCLCIMTSILVFPVWAGLELHLLIPRNMEKIAQSLDYYFGHDNEESKKNLQGYKCVLNSKASEESMANFARWEPAHGDFNFRHPWKNYLKIGMSSRSCAYCIETLTSCLESKNQVPESIKKHLESACMNLSTSSSNVIRELATTISTMTRSTMKINMAVEDMRNAILELQNDIKSLPDLLIQPLDHKEKNDVVLSEITVMSLLEVIPLVSFASLLIETASRIEENMVKTVEELAESGKFKQPKNEVKLKHNQTTNKINVSDEENMTAQVQGV</sequence>
<protein>
    <recommendedName>
        <fullName evidence="11">BHLH domain-containing protein</fullName>
    </recommendedName>
</protein>
<feature type="transmembrane region" description="Helical" evidence="10">
    <location>
        <begin position="729"/>
        <end position="747"/>
    </location>
</feature>
<keyword evidence="7" id="KW-0804">Transcription</keyword>
<dbReference type="GO" id="GO:0046983">
    <property type="term" value="F:protein dimerization activity"/>
    <property type="evidence" value="ECO:0007669"/>
    <property type="project" value="InterPro"/>
</dbReference>
<evidence type="ECO:0000259" key="11">
    <source>
        <dbReference type="PROSITE" id="PS50888"/>
    </source>
</evidence>
<dbReference type="GO" id="GO:0015743">
    <property type="term" value="P:malate transport"/>
    <property type="evidence" value="ECO:0007669"/>
    <property type="project" value="InterPro"/>
</dbReference>
<dbReference type="AlphaFoldDB" id="A0AAP0CGY1"/>
<feature type="compositionally biased region" description="Basic residues" evidence="9">
    <location>
        <begin position="453"/>
        <end position="464"/>
    </location>
</feature>
<evidence type="ECO:0000256" key="7">
    <source>
        <dbReference type="ARBA" id="ARBA00023163"/>
    </source>
</evidence>